<dbReference type="RefSeq" id="WP_160210788.1">
    <property type="nucleotide sequence ID" value="NZ_QXWZ01000032.1"/>
</dbReference>
<proteinExistence type="predicted"/>
<accession>A0A845RR36</accession>
<evidence type="ECO:0000313" key="2">
    <source>
        <dbReference type="EMBL" id="NBI80082.1"/>
    </source>
</evidence>
<dbReference type="Proteomes" id="UP000446348">
    <property type="component" value="Unassembled WGS sequence"/>
</dbReference>
<comment type="caution">
    <text evidence="2">The sequence shown here is derived from an EMBL/GenBank/DDBJ whole genome shotgun (WGS) entry which is preliminary data.</text>
</comment>
<dbReference type="AlphaFoldDB" id="A0A845RR36"/>
<evidence type="ECO:0000256" key="1">
    <source>
        <dbReference type="SAM" id="Phobius"/>
    </source>
</evidence>
<evidence type="ECO:0000313" key="3">
    <source>
        <dbReference type="Proteomes" id="UP000446348"/>
    </source>
</evidence>
<feature type="transmembrane region" description="Helical" evidence="1">
    <location>
        <begin position="12"/>
        <end position="30"/>
    </location>
</feature>
<feature type="transmembrane region" description="Helical" evidence="1">
    <location>
        <begin position="105"/>
        <end position="126"/>
    </location>
</feature>
<dbReference type="EMBL" id="QXWZ01000032">
    <property type="protein sequence ID" value="NBI80082.1"/>
    <property type="molecule type" value="Genomic_DNA"/>
</dbReference>
<feature type="transmembrane region" description="Helical" evidence="1">
    <location>
        <begin position="135"/>
        <end position="155"/>
    </location>
</feature>
<keyword evidence="1" id="KW-0472">Membrane</keyword>
<sequence>MKISNNTKTYCVLFLIGIIAGILCRLTDFLPYEESLWSLPSMATLFGFWIASVGIITCLSSSNKSAFFNSFLYMFGMTISFYGLKYILGFYISRFSNEGQFQTDLFIVYSMLSVVCGIGSFVLYFWNRQNIFNSFLYALPTSGMLAEAVACLIVLHNNHMLLAQTIFDIVFGLLFGIGFYRKAYNKMFYIGTVIIVAVLVFLVVYKPFLMTV</sequence>
<feature type="transmembrane region" description="Helical" evidence="1">
    <location>
        <begin position="36"/>
        <end position="59"/>
    </location>
</feature>
<keyword evidence="1" id="KW-0812">Transmembrane</keyword>
<reference evidence="2 3" key="1">
    <citation type="submission" date="2018-08" db="EMBL/GenBank/DDBJ databases">
        <title>Murine metabolic-syndrome-specific gut microbial biobank.</title>
        <authorList>
            <person name="Liu C."/>
        </authorList>
    </citation>
    <scope>NUCLEOTIDE SEQUENCE [LARGE SCALE GENOMIC DNA]</scope>
    <source>
        <strain evidence="2 3">X69</strain>
    </source>
</reference>
<feature type="transmembrane region" description="Helical" evidence="1">
    <location>
        <begin position="187"/>
        <end position="205"/>
    </location>
</feature>
<dbReference type="OrthoDB" id="1646823at2"/>
<keyword evidence="1" id="KW-1133">Transmembrane helix</keyword>
<protein>
    <submittedName>
        <fullName evidence="2">Uncharacterized protein</fullName>
    </submittedName>
</protein>
<feature type="transmembrane region" description="Helical" evidence="1">
    <location>
        <begin position="161"/>
        <end position="180"/>
    </location>
</feature>
<feature type="transmembrane region" description="Helical" evidence="1">
    <location>
        <begin position="71"/>
        <end position="93"/>
    </location>
</feature>
<organism evidence="2 3">
    <name type="scientific">Anaerotruncus colihominis</name>
    <dbReference type="NCBI Taxonomy" id="169435"/>
    <lineage>
        <taxon>Bacteria</taxon>
        <taxon>Bacillati</taxon>
        <taxon>Bacillota</taxon>
        <taxon>Clostridia</taxon>
        <taxon>Eubacteriales</taxon>
        <taxon>Oscillospiraceae</taxon>
        <taxon>Anaerotruncus</taxon>
    </lineage>
</organism>
<name>A0A845RR36_9FIRM</name>
<gene>
    <name evidence="2" type="ORF">D3Z39_14665</name>
</gene>